<protein>
    <submittedName>
        <fullName evidence="5">Aminomethyltransferase</fullName>
    </submittedName>
</protein>
<proteinExistence type="predicted"/>
<dbReference type="Proteomes" id="UP000236745">
    <property type="component" value="Unassembled WGS sequence"/>
</dbReference>
<dbReference type="InterPro" id="IPR018959">
    <property type="entry name" value="DUF1989"/>
</dbReference>
<dbReference type="SUPFAM" id="SSF101790">
    <property type="entry name" value="Aminomethyltransferase beta-barrel domain"/>
    <property type="match status" value="1"/>
</dbReference>
<dbReference type="InterPro" id="IPR006222">
    <property type="entry name" value="GCVT_N"/>
</dbReference>
<evidence type="ECO:0000256" key="1">
    <source>
        <dbReference type="ARBA" id="ARBA00022576"/>
    </source>
</evidence>
<dbReference type="EMBL" id="FNVQ01000002">
    <property type="protein sequence ID" value="SEG56065.1"/>
    <property type="molecule type" value="Genomic_DNA"/>
</dbReference>
<dbReference type="AlphaFoldDB" id="A0A1H6B6N1"/>
<feature type="domain" description="Aminomethyltransferase C-terminal" evidence="3">
    <location>
        <begin position="690"/>
        <end position="770"/>
    </location>
</feature>
<dbReference type="Pfam" id="PF09347">
    <property type="entry name" value="DUF1989"/>
    <property type="match status" value="1"/>
</dbReference>
<sequence length="778" mass="86081">MTVLQTQPPRDSGWGSLRQSRRLRIKPQDGLRLRLNPGERLQIDSLDGMQCCELVGLDAHSQDYLTGLALAPASLFQQQLAAERPSATRLTALLKSAGIPEPMAYPGVAVASEQMPLELKAAEEGEPLELVLMAPGLDMPVDEQVAPGELELLHHYRTASVDLLPTPYTGDSRTVTPVREVHVPHSSARAYEVKAGEWIQVSDVAGKQCSDFIAFDLEALQRGEEITLDSTATRTLAGVSLPQPGLYSRFADQQMQTMLELVQDSVGRHDSFLLACTPKYYEDAGYFGHISCTANFNMALKPYGIKPRSGWPAINYFFNTSAEPCGHIGMDEPWSRPGDYVLMRASRDLLCVSSACPDDIDPANGWCPTDIQVRIYAADEEFPRAIAYRNQPEEPARMTQQTAFHSRTSALTRHFSEYRGYWMPTEFDGWGARAEYLACREKVAVMDLSPLRKFEVTGPDAEALLQKALTRNVRRLAVGAVVYSAICHETGGMIDDGTLFRMDDQAFRWICGDPYTGTWLRELAERDGFRVRIQESTDQLHNLALQGPVSRQLLSELVWTPETRTPVSELAWFHFTVGRIGGPQGTPVMISRTGYTGELGFEIWCHPSDGETVWDAIWEKGKPLGLAPLGFDALDMLRIEAGLIFAGYEFCPETDPYAAGIGFTVPLKTKEEDFIGRAALERVPAANREKLMGLVLDTEDAIAHGDQIFNGRFPVGVVTSAIRSPLIGKTIALVRLQPDFATPGTKLEVGQLDGHQKRLGGEVVSLPFHDPERIKVRS</sequence>
<keyword evidence="1" id="KW-0032">Aminotransferase</keyword>
<organism evidence="5 6">
    <name type="scientific">Marinobacterium lutimaris</name>
    <dbReference type="NCBI Taxonomy" id="568106"/>
    <lineage>
        <taxon>Bacteria</taxon>
        <taxon>Pseudomonadati</taxon>
        <taxon>Pseudomonadota</taxon>
        <taxon>Gammaproteobacteria</taxon>
        <taxon>Oceanospirillales</taxon>
        <taxon>Oceanospirillaceae</taxon>
        <taxon>Marinobacterium</taxon>
    </lineage>
</organism>
<gene>
    <name evidence="5" type="ORF">SAMN05444390_102419</name>
</gene>
<feature type="domain" description="DUF1989" evidence="4">
    <location>
        <begin position="182"/>
        <end position="350"/>
    </location>
</feature>
<dbReference type="SUPFAM" id="SSF103025">
    <property type="entry name" value="Folate-binding domain"/>
    <property type="match status" value="1"/>
</dbReference>
<keyword evidence="5" id="KW-0808">Transferase</keyword>
<evidence type="ECO:0000313" key="6">
    <source>
        <dbReference type="Proteomes" id="UP000236745"/>
    </source>
</evidence>
<dbReference type="Pfam" id="PF08669">
    <property type="entry name" value="GCV_T_C"/>
    <property type="match status" value="1"/>
</dbReference>
<evidence type="ECO:0000313" key="5">
    <source>
        <dbReference type="EMBL" id="SEG56065.1"/>
    </source>
</evidence>
<dbReference type="GO" id="GO:0008168">
    <property type="term" value="F:methyltransferase activity"/>
    <property type="evidence" value="ECO:0007669"/>
    <property type="project" value="UniProtKB-KW"/>
</dbReference>
<reference evidence="5 6" key="1">
    <citation type="submission" date="2016-10" db="EMBL/GenBank/DDBJ databases">
        <authorList>
            <person name="de Groot N.N."/>
        </authorList>
    </citation>
    <scope>NUCLEOTIDE SEQUENCE [LARGE SCALE GENOMIC DNA]</scope>
    <source>
        <strain evidence="5 6">DSM 22012</strain>
    </source>
</reference>
<dbReference type="InterPro" id="IPR013977">
    <property type="entry name" value="GcvT_C"/>
</dbReference>
<dbReference type="InterPro" id="IPR028896">
    <property type="entry name" value="GcvT/YgfZ/DmdA"/>
</dbReference>
<dbReference type="Pfam" id="PF01571">
    <property type="entry name" value="GCV_T"/>
    <property type="match status" value="1"/>
</dbReference>
<dbReference type="PANTHER" id="PTHR43757">
    <property type="entry name" value="AMINOMETHYLTRANSFERASE"/>
    <property type="match status" value="1"/>
</dbReference>
<dbReference type="Gene3D" id="3.30.1360.120">
    <property type="entry name" value="Probable tRNA modification gtpase trme, domain 1"/>
    <property type="match status" value="1"/>
</dbReference>
<accession>A0A1H6B6N1</accession>
<dbReference type="GO" id="GO:0032259">
    <property type="term" value="P:methylation"/>
    <property type="evidence" value="ECO:0007669"/>
    <property type="project" value="UniProtKB-KW"/>
</dbReference>
<evidence type="ECO:0000259" key="4">
    <source>
        <dbReference type="Pfam" id="PF09347"/>
    </source>
</evidence>
<dbReference type="PANTHER" id="PTHR43757:SF2">
    <property type="entry name" value="AMINOMETHYLTRANSFERASE, MITOCHONDRIAL"/>
    <property type="match status" value="1"/>
</dbReference>
<evidence type="ECO:0000259" key="2">
    <source>
        <dbReference type="Pfam" id="PF01571"/>
    </source>
</evidence>
<name>A0A1H6B6N1_9GAMM</name>
<dbReference type="OrthoDB" id="9774591at2"/>
<keyword evidence="5" id="KW-0489">Methyltransferase</keyword>
<evidence type="ECO:0000259" key="3">
    <source>
        <dbReference type="Pfam" id="PF08669"/>
    </source>
</evidence>
<keyword evidence="6" id="KW-1185">Reference proteome</keyword>
<dbReference type="InterPro" id="IPR029043">
    <property type="entry name" value="GcvT/YgfZ_C"/>
</dbReference>
<dbReference type="InterPro" id="IPR027266">
    <property type="entry name" value="TrmE/GcvT-like"/>
</dbReference>
<dbReference type="RefSeq" id="WP_104003508.1">
    <property type="nucleotide sequence ID" value="NZ_FNVQ01000002.1"/>
</dbReference>
<feature type="domain" description="GCVT N-terminal" evidence="2">
    <location>
        <begin position="404"/>
        <end position="668"/>
    </location>
</feature>
<dbReference type="GO" id="GO:0008483">
    <property type="term" value="F:transaminase activity"/>
    <property type="evidence" value="ECO:0007669"/>
    <property type="project" value="UniProtKB-KW"/>
</dbReference>